<comment type="function">
    <text evidence="1">Required for ubiquinone (coenzyme Q) biosynthesis. Binds hydrophobic ubiquinone biosynthetic intermediates via its SCP2 domain and is essential for the stability of the Ubi complex. May constitute a docking platform where Ubi enzymes assemble and access their SCP2-bound polyprenyl substrates.</text>
</comment>
<dbReference type="UniPathway" id="UPA00232"/>
<comment type="subcellular location">
    <subcellularLocation>
        <location evidence="1">Cytoplasm</location>
    </subcellularLocation>
</comment>
<dbReference type="OrthoDB" id="9796077at2"/>
<dbReference type="HAMAP" id="MF_02215">
    <property type="entry name" value="UbiJ"/>
    <property type="match status" value="1"/>
</dbReference>
<dbReference type="Proteomes" id="UP000190460">
    <property type="component" value="Unassembled WGS sequence"/>
</dbReference>
<sequence length="207" mass="23316">MLLNAFILPLEAAFNTWLKLEERTHGHARQRLQALQGQLIHLRITNPGFDLYFLPTADTVKISPHYDAPADVSIQGSALALMRLAQSEDSGKAMLENGIKIEGDLGLGTEFSKILREIDVDWEELLAQAVGDTVAHQAGQLARNTQGWMKQSTQAMRLNTQEYLQEEARFLPADAELSDYYAQVDQLRLDSERLEARLTRLLKKKDA</sequence>
<dbReference type="InterPro" id="IPR038989">
    <property type="entry name" value="UbiJ"/>
</dbReference>
<comment type="similarity">
    <text evidence="1">Belongs to the UbiJ family.</text>
</comment>
<dbReference type="PANTHER" id="PTHR38693">
    <property type="entry name" value="UBIQUINONE BIOSYNTHESIS PROTEIN UBIJ"/>
    <property type="match status" value="1"/>
</dbReference>
<organism evidence="4 5">
    <name type="scientific">Thiothrix eikelboomii</name>
    <dbReference type="NCBI Taxonomy" id="92487"/>
    <lineage>
        <taxon>Bacteria</taxon>
        <taxon>Pseudomonadati</taxon>
        <taxon>Pseudomonadota</taxon>
        <taxon>Gammaproteobacteria</taxon>
        <taxon>Thiotrichales</taxon>
        <taxon>Thiotrichaceae</taxon>
        <taxon>Thiothrix</taxon>
    </lineage>
</organism>
<dbReference type="AlphaFoldDB" id="A0A1T4X456"/>
<keyword evidence="4" id="KW-0830">Ubiquinone</keyword>
<proteinExistence type="inferred from homology"/>
<name>A0A1T4X456_9GAMM</name>
<dbReference type="InterPro" id="IPR003033">
    <property type="entry name" value="SCP2_sterol-bd_dom"/>
</dbReference>
<dbReference type="GO" id="GO:0005737">
    <property type="term" value="C:cytoplasm"/>
    <property type="evidence" value="ECO:0007669"/>
    <property type="project" value="UniProtKB-SubCell"/>
</dbReference>
<gene>
    <name evidence="1" type="primary">ubiJ</name>
    <name evidence="4" type="ORF">SAMN02745130_02505</name>
</gene>
<evidence type="ECO:0000259" key="3">
    <source>
        <dbReference type="Pfam" id="PF02036"/>
    </source>
</evidence>
<evidence type="ECO:0000313" key="5">
    <source>
        <dbReference type="Proteomes" id="UP000190460"/>
    </source>
</evidence>
<evidence type="ECO:0000256" key="2">
    <source>
        <dbReference type="SAM" id="Coils"/>
    </source>
</evidence>
<dbReference type="EMBL" id="FUYB01000012">
    <property type="protein sequence ID" value="SKA84227.1"/>
    <property type="molecule type" value="Genomic_DNA"/>
</dbReference>
<accession>A0A1T4X456</accession>
<feature type="coiled-coil region" evidence="2">
    <location>
        <begin position="177"/>
        <end position="204"/>
    </location>
</feature>
<keyword evidence="2" id="KW-0175">Coiled coil</keyword>
<dbReference type="PANTHER" id="PTHR38693:SF1">
    <property type="entry name" value="UBIQUINONE BIOSYNTHESIS ACCESSORY FACTOR UBIJ"/>
    <property type="match status" value="1"/>
</dbReference>
<evidence type="ECO:0000256" key="1">
    <source>
        <dbReference type="HAMAP-Rule" id="MF_02215"/>
    </source>
</evidence>
<dbReference type="GO" id="GO:0006744">
    <property type="term" value="P:ubiquinone biosynthetic process"/>
    <property type="evidence" value="ECO:0007669"/>
    <property type="project" value="UniProtKB-UniRule"/>
</dbReference>
<dbReference type="InterPro" id="IPR036527">
    <property type="entry name" value="SCP2_sterol-bd_dom_sf"/>
</dbReference>
<dbReference type="RefSeq" id="WP_078922972.1">
    <property type="nucleotide sequence ID" value="NZ_FUYB01000012.1"/>
</dbReference>
<evidence type="ECO:0000313" key="4">
    <source>
        <dbReference type="EMBL" id="SKA84227.1"/>
    </source>
</evidence>
<dbReference type="STRING" id="92487.SAMN02745130_02505"/>
<reference evidence="4 5" key="1">
    <citation type="submission" date="2017-02" db="EMBL/GenBank/DDBJ databases">
        <authorList>
            <person name="Peterson S.W."/>
        </authorList>
    </citation>
    <scope>NUCLEOTIDE SEQUENCE [LARGE SCALE GENOMIC DNA]</scope>
    <source>
        <strain evidence="4 5">ATCC 49788</strain>
    </source>
</reference>
<protein>
    <recommendedName>
        <fullName evidence="1">Ubiquinone biosynthesis accessory factor UbiJ</fullName>
    </recommendedName>
</protein>
<comment type="pathway">
    <text evidence="1">Cofactor biosynthesis; ubiquinone biosynthesis.</text>
</comment>
<dbReference type="Pfam" id="PF02036">
    <property type="entry name" value="SCP2"/>
    <property type="match status" value="1"/>
</dbReference>
<keyword evidence="1" id="KW-0831">Ubiquinone biosynthesis</keyword>
<keyword evidence="5" id="KW-1185">Reference proteome</keyword>
<dbReference type="SUPFAM" id="SSF55718">
    <property type="entry name" value="SCP-like"/>
    <property type="match status" value="1"/>
</dbReference>
<feature type="domain" description="SCP2" evidence="3">
    <location>
        <begin position="20"/>
        <end position="115"/>
    </location>
</feature>
<keyword evidence="1" id="KW-0963">Cytoplasm</keyword>